<dbReference type="SUPFAM" id="SSF51735">
    <property type="entry name" value="NAD(P)-binding Rossmann-fold domains"/>
    <property type="match status" value="1"/>
</dbReference>
<dbReference type="InterPro" id="IPR029753">
    <property type="entry name" value="D-isomer_DH_CS"/>
</dbReference>
<accession>A0A382NTL0</accession>
<reference evidence="3" key="1">
    <citation type="submission" date="2018-05" db="EMBL/GenBank/DDBJ databases">
        <authorList>
            <person name="Lanie J.A."/>
            <person name="Ng W.-L."/>
            <person name="Kazmierczak K.M."/>
            <person name="Andrzejewski T.M."/>
            <person name="Davidsen T.M."/>
            <person name="Wayne K.J."/>
            <person name="Tettelin H."/>
            <person name="Glass J.I."/>
            <person name="Rusch D."/>
            <person name="Podicherti R."/>
            <person name="Tsui H.-C.T."/>
            <person name="Winkler M.E."/>
        </authorList>
    </citation>
    <scope>NUCLEOTIDE SEQUENCE</scope>
</reference>
<feature type="domain" description="D-isomer specific 2-hydroxyacid dehydrogenase NAD-binding" evidence="2">
    <location>
        <begin position="1"/>
        <end position="78"/>
    </location>
</feature>
<evidence type="ECO:0000256" key="1">
    <source>
        <dbReference type="ARBA" id="ARBA00023002"/>
    </source>
</evidence>
<dbReference type="AlphaFoldDB" id="A0A382NTL0"/>
<dbReference type="GO" id="GO:0016491">
    <property type="term" value="F:oxidoreductase activity"/>
    <property type="evidence" value="ECO:0007669"/>
    <property type="project" value="UniProtKB-KW"/>
</dbReference>
<dbReference type="Gene3D" id="3.40.50.720">
    <property type="entry name" value="NAD(P)-binding Rossmann-like Domain"/>
    <property type="match status" value="2"/>
</dbReference>
<dbReference type="InterPro" id="IPR050223">
    <property type="entry name" value="D-isomer_2-hydroxyacid_DH"/>
</dbReference>
<dbReference type="EMBL" id="UINC01102314">
    <property type="protein sequence ID" value="SVC63838.1"/>
    <property type="molecule type" value="Genomic_DNA"/>
</dbReference>
<dbReference type="PANTHER" id="PTHR10996">
    <property type="entry name" value="2-HYDROXYACID DEHYDROGENASE-RELATED"/>
    <property type="match status" value="1"/>
</dbReference>
<dbReference type="Pfam" id="PF02826">
    <property type="entry name" value="2-Hacid_dh_C"/>
    <property type="match status" value="1"/>
</dbReference>
<dbReference type="InterPro" id="IPR036291">
    <property type="entry name" value="NAD(P)-bd_dom_sf"/>
</dbReference>
<keyword evidence="1" id="KW-0560">Oxidoreductase</keyword>
<dbReference type="PROSITE" id="PS00671">
    <property type="entry name" value="D_2_HYDROXYACID_DH_3"/>
    <property type="match status" value="1"/>
</dbReference>
<feature type="non-terminal residue" evidence="3">
    <location>
        <position position="1"/>
    </location>
</feature>
<name>A0A382NTL0_9ZZZZ</name>
<evidence type="ECO:0000313" key="3">
    <source>
        <dbReference type="EMBL" id="SVC63838.1"/>
    </source>
</evidence>
<gene>
    <name evidence="3" type="ORF">METZ01_LOCUS316692</name>
</gene>
<protein>
    <recommendedName>
        <fullName evidence="2">D-isomer specific 2-hydroxyacid dehydrogenase NAD-binding domain-containing protein</fullName>
    </recommendedName>
</protein>
<sequence length="105" mass="11516">PLTQLTRQMVNEKFLQKMKPTAFLVNTCRGNVVDQNALKNALNQKLIAGAALDVFTEEPPTDLDFLSLPNLMVTPHIGGNAKEAVEAMGCSAVSHLVSFFNKHHK</sequence>
<dbReference type="GO" id="GO:0051287">
    <property type="term" value="F:NAD binding"/>
    <property type="evidence" value="ECO:0007669"/>
    <property type="project" value="InterPro"/>
</dbReference>
<proteinExistence type="predicted"/>
<evidence type="ECO:0000259" key="2">
    <source>
        <dbReference type="Pfam" id="PF02826"/>
    </source>
</evidence>
<organism evidence="3">
    <name type="scientific">marine metagenome</name>
    <dbReference type="NCBI Taxonomy" id="408172"/>
    <lineage>
        <taxon>unclassified sequences</taxon>
        <taxon>metagenomes</taxon>
        <taxon>ecological metagenomes</taxon>
    </lineage>
</organism>
<dbReference type="InterPro" id="IPR006140">
    <property type="entry name" value="D-isomer_DH_NAD-bd"/>
</dbReference>